<evidence type="ECO:0000313" key="2">
    <source>
        <dbReference type="Proteomes" id="UP000219602"/>
    </source>
</evidence>
<organism evidence="1 2">
    <name type="scientific">Fusarium oxysporum f. sp. radicis-cucumerinum</name>
    <dbReference type="NCBI Taxonomy" id="327505"/>
    <lineage>
        <taxon>Eukaryota</taxon>
        <taxon>Fungi</taxon>
        <taxon>Dikarya</taxon>
        <taxon>Ascomycota</taxon>
        <taxon>Pezizomycotina</taxon>
        <taxon>Sordariomycetes</taxon>
        <taxon>Hypocreomycetidae</taxon>
        <taxon>Hypocreales</taxon>
        <taxon>Nectriaceae</taxon>
        <taxon>Fusarium</taxon>
        <taxon>Fusarium oxysporum species complex</taxon>
    </lineage>
</organism>
<dbReference type="AlphaFoldDB" id="A0A2H3HNI6"/>
<reference evidence="1 2" key="2">
    <citation type="journal article" date="2017" name="Sci. Rep.">
        <title>A mobile pathogenicity chromosome in Fusarium oxysporum for infection of multiple cucurbit species.</title>
        <authorList>
            <person name="van Dam P."/>
            <person name="Fokkens L."/>
            <person name="Ayukawa Y."/>
            <person name="van der Gragt M."/>
            <person name="Ter Horst A."/>
            <person name="Brankovics B."/>
            <person name="Houterman P.M."/>
            <person name="Arie T."/>
            <person name="Rep M."/>
        </authorList>
    </citation>
    <scope>NUCLEOTIDE SEQUENCE [LARGE SCALE GENOMIC DNA]</scope>
    <source>
        <strain evidence="1 2">Forc016</strain>
    </source>
</reference>
<dbReference type="Proteomes" id="UP000219602">
    <property type="component" value="Chromosome 5"/>
</dbReference>
<sequence>MEPSDACSCKDVDARHLQTFTNSSYKSKHKGSMRFVESQNAQKLDWAVNEDYLRFLHDRANEAHRNALYTPSGYVPLCRKDQ</sequence>
<name>A0A2H3HNI6_FUSOX</name>
<comment type="caution">
    <text evidence="1">The sequence shown here is derived from an EMBL/GenBank/DDBJ whole genome shotgun (WGS) entry which is preliminary data.</text>
</comment>
<gene>
    <name evidence="1" type="ORF">AU210_007106</name>
</gene>
<evidence type="ECO:0000313" key="1">
    <source>
        <dbReference type="EMBL" id="PCD38639.1"/>
    </source>
</evidence>
<dbReference type="EMBL" id="MABQ02000004">
    <property type="protein sequence ID" value="PCD38639.1"/>
    <property type="molecule type" value="Genomic_DNA"/>
</dbReference>
<proteinExistence type="predicted"/>
<accession>A0A2H3HNI6</accession>
<protein>
    <submittedName>
        <fullName evidence="1">Uncharacterized protein</fullName>
    </submittedName>
</protein>
<reference evidence="1 2" key="1">
    <citation type="journal article" date="2016" name="Environ. Microbiol.">
        <title>Effector profiles distinguish formae speciales of Fusarium oxysporum.</title>
        <authorList>
            <person name="van Dam P."/>
            <person name="Fokkens L."/>
            <person name="Schmidt S.M."/>
            <person name="Linmans J.H."/>
            <person name="Kistler H.C."/>
            <person name="Ma L.J."/>
            <person name="Rep M."/>
        </authorList>
    </citation>
    <scope>NUCLEOTIDE SEQUENCE [LARGE SCALE GENOMIC DNA]</scope>
    <source>
        <strain evidence="1 2">Forc016</strain>
    </source>
</reference>